<evidence type="ECO:0000256" key="2">
    <source>
        <dbReference type="SAM" id="SignalP"/>
    </source>
</evidence>
<dbReference type="Proteomes" id="UP000525078">
    <property type="component" value="Unassembled WGS sequence"/>
</dbReference>
<dbReference type="PANTHER" id="PTHR23201:SF20">
    <property type="entry name" value="GIBBERELLIN-REGULATED PROTEIN 9-LIKE"/>
    <property type="match status" value="1"/>
</dbReference>
<accession>A0A7J6E7U5</accession>
<evidence type="ECO:0000313" key="3">
    <source>
        <dbReference type="EMBL" id="KAF4354505.1"/>
    </source>
</evidence>
<protein>
    <recommendedName>
        <fullName evidence="7">Gibberellin-regulated protein 9</fullName>
    </recommendedName>
</protein>
<dbReference type="Proteomes" id="UP000583929">
    <property type="component" value="Unassembled WGS sequence"/>
</dbReference>
<evidence type="ECO:0000256" key="1">
    <source>
        <dbReference type="ARBA" id="ARBA00010582"/>
    </source>
</evidence>
<dbReference type="InterPro" id="IPR003854">
    <property type="entry name" value="GASA"/>
</dbReference>
<feature type="signal peptide" evidence="2">
    <location>
        <begin position="1"/>
        <end position="20"/>
    </location>
</feature>
<dbReference type="EMBL" id="JAATIQ010000262">
    <property type="protein sequence ID" value="KAF4366289.1"/>
    <property type="molecule type" value="Genomic_DNA"/>
</dbReference>
<proteinExistence type="inferred from homology"/>
<gene>
    <name evidence="3" type="ORF">F8388_022227</name>
    <name evidence="4" type="ORF">G4B88_030467</name>
</gene>
<reference evidence="5 6" key="1">
    <citation type="journal article" date="2020" name="bioRxiv">
        <title>Sequence and annotation of 42 cannabis genomes reveals extensive copy number variation in cannabinoid synthesis and pathogen resistance genes.</title>
        <authorList>
            <person name="Mckernan K.J."/>
            <person name="Helbert Y."/>
            <person name="Kane L.T."/>
            <person name="Ebling H."/>
            <person name="Zhang L."/>
            <person name="Liu B."/>
            <person name="Eaton Z."/>
            <person name="Mclaughlin S."/>
            <person name="Kingan S."/>
            <person name="Baybayan P."/>
            <person name="Concepcion G."/>
            <person name="Jordan M."/>
            <person name="Riva A."/>
            <person name="Barbazuk W."/>
            <person name="Harkins T."/>
        </authorList>
    </citation>
    <scope>NUCLEOTIDE SEQUENCE [LARGE SCALE GENOMIC DNA]</scope>
    <source>
        <strain evidence="5 6">cv. Jamaican Lion 4</strain>
        <strain evidence="4">Father</strain>
        <strain evidence="3">Mother</strain>
        <tissue evidence="3">Leaf</tissue>
    </source>
</reference>
<dbReference type="EMBL" id="JAATIP010000279">
    <property type="protein sequence ID" value="KAF4354505.1"/>
    <property type="molecule type" value="Genomic_DNA"/>
</dbReference>
<dbReference type="PANTHER" id="PTHR23201">
    <property type="entry name" value="EXTENSIN, PROLINE-RICH PROTEIN"/>
    <property type="match status" value="1"/>
</dbReference>
<keyword evidence="6" id="KW-1185">Reference proteome</keyword>
<sequence length="114" mass="12591">MKKLFLVFILATILLTQALAEASSINISAGNSISRTVDEGSSVVAYHRKHLPKINCNDACGNRCKKASKRKRCKRACKTCCVRCHCVPPGTYGHKNLCPCYARLRTHGNKLKCP</sequence>
<comment type="similarity">
    <text evidence="1">Belongs to the GASA family.</text>
</comment>
<feature type="chain" id="PRO_5036400360" description="Gibberellin-regulated protein 9" evidence="2">
    <location>
        <begin position="21"/>
        <end position="114"/>
    </location>
</feature>
<evidence type="ECO:0000313" key="5">
    <source>
        <dbReference type="Proteomes" id="UP000525078"/>
    </source>
</evidence>
<dbReference type="Pfam" id="PF02704">
    <property type="entry name" value="GASA"/>
    <property type="match status" value="1"/>
</dbReference>
<name>A0A7J6E7U5_CANSA</name>
<evidence type="ECO:0000313" key="4">
    <source>
        <dbReference type="EMBL" id="KAF4366289.1"/>
    </source>
</evidence>
<dbReference type="AlphaFoldDB" id="A0A7J6E7U5"/>
<comment type="caution">
    <text evidence="3">The sequence shown here is derived from an EMBL/GenBank/DDBJ whole genome shotgun (WGS) entry which is preliminary data.</text>
</comment>
<dbReference type="OrthoDB" id="625265at2759"/>
<keyword evidence="2" id="KW-0732">Signal</keyword>
<evidence type="ECO:0008006" key="7">
    <source>
        <dbReference type="Google" id="ProtNLM"/>
    </source>
</evidence>
<organism evidence="3 5">
    <name type="scientific">Cannabis sativa</name>
    <name type="common">Hemp</name>
    <name type="synonym">Marijuana</name>
    <dbReference type="NCBI Taxonomy" id="3483"/>
    <lineage>
        <taxon>Eukaryota</taxon>
        <taxon>Viridiplantae</taxon>
        <taxon>Streptophyta</taxon>
        <taxon>Embryophyta</taxon>
        <taxon>Tracheophyta</taxon>
        <taxon>Spermatophyta</taxon>
        <taxon>Magnoliopsida</taxon>
        <taxon>eudicotyledons</taxon>
        <taxon>Gunneridae</taxon>
        <taxon>Pentapetalae</taxon>
        <taxon>rosids</taxon>
        <taxon>fabids</taxon>
        <taxon>Rosales</taxon>
        <taxon>Cannabaceae</taxon>
        <taxon>Cannabis</taxon>
    </lineage>
</organism>
<evidence type="ECO:0000313" key="6">
    <source>
        <dbReference type="Proteomes" id="UP000583929"/>
    </source>
</evidence>